<dbReference type="SMART" id="SM01226">
    <property type="entry name" value="GAGA_bind"/>
    <property type="match status" value="1"/>
</dbReference>
<protein>
    <recommendedName>
        <fullName evidence="7">GAGA-binding transcriptional activator</fullName>
    </recommendedName>
</protein>
<evidence type="ECO:0000256" key="8">
    <source>
        <dbReference type="SAM" id="MobiDB-lite"/>
    </source>
</evidence>
<evidence type="ECO:0000256" key="2">
    <source>
        <dbReference type="ARBA" id="ARBA00007911"/>
    </source>
</evidence>
<dbReference type="GO" id="GO:0003700">
    <property type="term" value="F:DNA-binding transcription factor activity"/>
    <property type="evidence" value="ECO:0007669"/>
    <property type="project" value="UniProtKB-UniRule"/>
</dbReference>
<dbReference type="PANTHER" id="PTHR31421">
    <property type="entry name" value="PROTEIN BASIC PENTACYSTEINE3"/>
    <property type="match status" value="1"/>
</dbReference>
<evidence type="ECO:0000256" key="5">
    <source>
        <dbReference type="ARBA" id="ARBA00023163"/>
    </source>
</evidence>
<dbReference type="GO" id="GO:0043565">
    <property type="term" value="F:sequence-specific DNA binding"/>
    <property type="evidence" value="ECO:0007669"/>
    <property type="project" value="TreeGrafter"/>
</dbReference>
<comment type="function">
    <text evidence="7">Transcriptional regulator that specifically binds to GA-rich elements (GAGA-repeats) present in regulatory sequences of genes involved in developmental processes.</text>
</comment>
<reference evidence="9" key="3">
    <citation type="submission" date="2015-04" db="UniProtKB">
        <authorList>
            <consortium name="EnsemblPlants"/>
        </authorList>
    </citation>
    <scope>IDENTIFICATION</scope>
</reference>
<dbReference type="GO" id="GO:0009723">
    <property type="term" value="P:response to ethylene"/>
    <property type="evidence" value="ECO:0007669"/>
    <property type="project" value="TreeGrafter"/>
</dbReference>
<dbReference type="eggNOG" id="KOG1144">
    <property type="taxonomic scope" value="Eukaryota"/>
</dbReference>
<dbReference type="Proteomes" id="UP000032180">
    <property type="component" value="Chromosome 10"/>
</dbReference>
<keyword evidence="10" id="KW-1185">Reference proteome</keyword>
<dbReference type="Pfam" id="PF06217">
    <property type="entry name" value="GAGA_bind"/>
    <property type="match status" value="1"/>
</dbReference>
<evidence type="ECO:0000256" key="6">
    <source>
        <dbReference type="ARBA" id="ARBA00023242"/>
    </source>
</evidence>
<evidence type="ECO:0000256" key="3">
    <source>
        <dbReference type="ARBA" id="ARBA00023015"/>
    </source>
</evidence>
<dbReference type="Gene3D" id="2.40.30.10">
    <property type="entry name" value="Translation factors"/>
    <property type="match status" value="1"/>
</dbReference>
<proteinExistence type="inferred from homology"/>
<accession>A0A0D9XHB9</accession>
<feature type="region of interest" description="Disordered" evidence="8">
    <location>
        <begin position="61"/>
        <end position="91"/>
    </location>
</feature>
<dbReference type="PANTHER" id="PTHR31421:SF22">
    <property type="entry name" value="PROTEIN BASIC PENTACYSTEINE3"/>
    <property type="match status" value="1"/>
</dbReference>
<keyword evidence="5 7" id="KW-0804">Transcription</keyword>
<dbReference type="InterPro" id="IPR010409">
    <property type="entry name" value="GAGA-bd_tscrpt_act"/>
</dbReference>
<feature type="compositionally biased region" description="Basic residues" evidence="8">
    <location>
        <begin position="188"/>
        <end position="209"/>
    </location>
</feature>
<dbReference type="AlphaFoldDB" id="A0A0D9XHB9"/>
<comment type="subcellular location">
    <subcellularLocation>
        <location evidence="1 7">Nucleus</location>
    </subcellularLocation>
</comment>
<evidence type="ECO:0000313" key="10">
    <source>
        <dbReference type="Proteomes" id="UP000032180"/>
    </source>
</evidence>
<keyword evidence="4 7" id="KW-0238">DNA-binding</keyword>
<sequence length="450" mass="49523">MDDDGNITLRGWGGFYEPPPPPPRNLGLQLMSSVPADRDTKQLLSASPFMHHHAHQHVPHHQHHARECGGAGGNGGAPNGGMPPTEAPSMNMNFVRNDMWMHPQHHSRETKVLHTLNVGHGGHIVHSAHHDPVGYGMIPGTHSGHTLQMMQQPEPQPQPQPPPPPKEECISSPLIEENVPVISEPPPPKKRRQGRQPKVPRPKKPKKPATPREDGAPNPPAPRRWGPRKNIGMVINGIDLDLSRIPTPVCSCTGSPQQCYRWGAGGWQSACCTTTISTYPLPMSTKRRGARIAGRKMSHGAFKKVLEKLAGEGYNLNNPIDLKTFWAKHGTNKFVTIRLHYKGFSSKSKATVTINGKQPGSNVTLPPVSVGAYIKNLRKEKKKESAEEAVFPCVLKIMPNCVFNKDPIVLGVHVLEGIAKIIGSNPDEQQKSFGRHFEMEDELDDLSMDD</sequence>
<evidence type="ECO:0000313" key="9">
    <source>
        <dbReference type="EnsemblPlants" id="LPERR10G00510.1"/>
    </source>
</evidence>
<dbReference type="EnsemblPlants" id="LPERR10G00510.1">
    <property type="protein sequence ID" value="LPERR10G00510.1"/>
    <property type="gene ID" value="LPERR10G00510"/>
</dbReference>
<evidence type="ECO:0000256" key="1">
    <source>
        <dbReference type="ARBA" id="ARBA00004123"/>
    </source>
</evidence>
<reference evidence="9 10" key="1">
    <citation type="submission" date="2012-08" db="EMBL/GenBank/DDBJ databases">
        <title>Oryza genome evolution.</title>
        <authorList>
            <person name="Wing R.A."/>
        </authorList>
    </citation>
    <scope>NUCLEOTIDE SEQUENCE</scope>
</reference>
<feature type="region of interest" description="Disordered" evidence="8">
    <location>
        <begin position="123"/>
        <end position="230"/>
    </location>
</feature>
<dbReference type="GO" id="GO:0005634">
    <property type="term" value="C:nucleus"/>
    <property type="evidence" value="ECO:0007669"/>
    <property type="project" value="UniProtKB-SubCell"/>
</dbReference>
<keyword evidence="3 7" id="KW-0805">Transcription regulation</keyword>
<feature type="compositionally biased region" description="Pro residues" evidence="8">
    <location>
        <begin position="154"/>
        <end position="164"/>
    </location>
</feature>
<evidence type="ECO:0000256" key="7">
    <source>
        <dbReference type="RuleBase" id="RU367160"/>
    </source>
</evidence>
<reference evidence="10" key="2">
    <citation type="submission" date="2013-12" db="EMBL/GenBank/DDBJ databases">
        <authorList>
            <person name="Yu Y."/>
            <person name="Lee S."/>
            <person name="de Baynast K."/>
            <person name="Wissotski M."/>
            <person name="Liu L."/>
            <person name="Talag J."/>
            <person name="Goicoechea J."/>
            <person name="Angelova A."/>
            <person name="Jetty R."/>
            <person name="Kudrna D."/>
            <person name="Golser W."/>
            <person name="Rivera L."/>
            <person name="Zhang J."/>
            <person name="Wing R."/>
        </authorList>
    </citation>
    <scope>NUCLEOTIDE SEQUENCE</scope>
</reference>
<organism evidence="9 10">
    <name type="scientific">Leersia perrieri</name>
    <dbReference type="NCBI Taxonomy" id="77586"/>
    <lineage>
        <taxon>Eukaryota</taxon>
        <taxon>Viridiplantae</taxon>
        <taxon>Streptophyta</taxon>
        <taxon>Embryophyta</taxon>
        <taxon>Tracheophyta</taxon>
        <taxon>Spermatophyta</taxon>
        <taxon>Magnoliopsida</taxon>
        <taxon>Liliopsida</taxon>
        <taxon>Poales</taxon>
        <taxon>Poaceae</taxon>
        <taxon>BOP clade</taxon>
        <taxon>Oryzoideae</taxon>
        <taxon>Oryzeae</taxon>
        <taxon>Oryzinae</taxon>
        <taxon>Leersia</taxon>
    </lineage>
</organism>
<comment type="similarity">
    <text evidence="2 7">Belongs to the BBR/BPC family.</text>
</comment>
<evidence type="ECO:0000256" key="4">
    <source>
        <dbReference type="ARBA" id="ARBA00023125"/>
    </source>
</evidence>
<dbReference type="HOGENOM" id="CLU_039119_1_0_1"/>
<keyword evidence="6 7" id="KW-0539">Nucleus</keyword>
<feature type="compositionally biased region" description="Gly residues" evidence="8">
    <location>
        <begin position="69"/>
        <end position="79"/>
    </location>
</feature>
<dbReference type="Gramene" id="LPERR10G00510.1">
    <property type="protein sequence ID" value="LPERR10G00510.1"/>
    <property type="gene ID" value="LPERR10G00510"/>
</dbReference>
<name>A0A0D9XHB9_9ORYZ</name>